<keyword evidence="2 4" id="KW-0812">Transmembrane</keyword>
<evidence type="ECO:0000256" key="1">
    <source>
        <dbReference type="ARBA" id="ARBA00004141"/>
    </source>
</evidence>
<evidence type="ECO:0000256" key="2">
    <source>
        <dbReference type="ARBA" id="ARBA00022692"/>
    </source>
</evidence>
<reference evidence="5" key="1">
    <citation type="submission" date="2021-06" db="EMBL/GenBank/DDBJ databases">
        <title>Parelaphostrongylus tenuis whole genome reference sequence.</title>
        <authorList>
            <person name="Garwood T.J."/>
            <person name="Larsen P.A."/>
            <person name="Fountain-Jones N.M."/>
            <person name="Garbe J.R."/>
            <person name="Macchietto M.G."/>
            <person name="Kania S.A."/>
            <person name="Gerhold R.W."/>
            <person name="Richards J.E."/>
            <person name="Wolf T.M."/>
        </authorList>
    </citation>
    <scope>NUCLEOTIDE SEQUENCE</scope>
    <source>
        <strain evidence="5">MNPRO001-30</strain>
        <tissue evidence="5">Meninges</tissue>
    </source>
</reference>
<dbReference type="Proteomes" id="UP001196413">
    <property type="component" value="Unassembled WGS sequence"/>
</dbReference>
<evidence type="ECO:0000313" key="6">
    <source>
        <dbReference type="Proteomes" id="UP001196413"/>
    </source>
</evidence>
<feature type="transmembrane region" description="Helical" evidence="4">
    <location>
        <begin position="296"/>
        <end position="316"/>
    </location>
</feature>
<dbReference type="GO" id="GO:0006031">
    <property type="term" value="P:chitin biosynthetic process"/>
    <property type="evidence" value="ECO:0007669"/>
    <property type="project" value="TreeGrafter"/>
</dbReference>
<evidence type="ECO:0000256" key="4">
    <source>
        <dbReference type="SAM" id="Phobius"/>
    </source>
</evidence>
<keyword evidence="4" id="KW-1133">Transmembrane helix</keyword>
<accession>A0AAD5WKJ4</accession>
<comment type="subcellular location">
    <subcellularLocation>
        <location evidence="1">Membrane</location>
        <topology evidence="1">Multi-pass membrane protein</topology>
    </subcellularLocation>
</comment>
<keyword evidence="3 4" id="KW-0472">Membrane</keyword>
<keyword evidence="6" id="KW-1185">Reference proteome</keyword>
<feature type="transmembrane region" description="Helical" evidence="4">
    <location>
        <begin position="357"/>
        <end position="378"/>
    </location>
</feature>
<gene>
    <name evidence="5" type="primary">CHS-2</name>
    <name evidence="5" type="ORF">KIN20_036581</name>
</gene>
<comment type="caution">
    <text evidence="5">The sequence shown here is derived from an EMBL/GenBank/DDBJ whole genome shotgun (WGS) entry which is preliminary data.</text>
</comment>
<dbReference type="EMBL" id="JAHQIW010007374">
    <property type="protein sequence ID" value="KAJ1373999.1"/>
    <property type="molecule type" value="Genomic_DNA"/>
</dbReference>
<dbReference type="AlphaFoldDB" id="A0AAD5WKJ4"/>
<organism evidence="5 6">
    <name type="scientific">Parelaphostrongylus tenuis</name>
    <name type="common">Meningeal worm</name>
    <dbReference type="NCBI Taxonomy" id="148309"/>
    <lineage>
        <taxon>Eukaryota</taxon>
        <taxon>Metazoa</taxon>
        <taxon>Ecdysozoa</taxon>
        <taxon>Nematoda</taxon>
        <taxon>Chromadorea</taxon>
        <taxon>Rhabditida</taxon>
        <taxon>Rhabditina</taxon>
        <taxon>Rhabditomorpha</taxon>
        <taxon>Strongyloidea</taxon>
        <taxon>Metastrongylidae</taxon>
        <taxon>Parelaphostrongylus</taxon>
    </lineage>
</organism>
<dbReference type="GO" id="GO:0016020">
    <property type="term" value="C:membrane"/>
    <property type="evidence" value="ECO:0007669"/>
    <property type="project" value="UniProtKB-SubCell"/>
</dbReference>
<dbReference type="GO" id="GO:0004100">
    <property type="term" value="F:chitin synthase activity"/>
    <property type="evidence" value="ECO:0007669"/>
    <property type="project" value="InterPro"/>
</dbReference>
<dbReference type="PANTHER" id="PTHR22914">
    <property type="entry name" value="CHITIN SYNTHASE"/>
    <property type="match status" value="1"/>
</dbReference>
<proteinExistence type="predicted"/>
<protein>
    <submittedName>
        <fullName evidence="5">Chitin synthase 2</fullName>
    </submittedName>
</protein>
<evidence type="ECO:0000313" key="5">
    <source>
        <dbReference type="EMBL" id="KAJ1373999.1"/>
    </source>
</evidence>
<dbReference type="GO" id="GO:0071944">
    <property type="term" value="C:cell periphery"/>
    <property type="evidence" value="ECO:0007669"/>
    <property type="project" value="TreeGrafter"/>
</dbReference>
<feature type="transmembrane region" description="Helical" evidence="4">
    <location>
        <begin position="50"/>
        <end position="69"/>
    </location>
</feature>
<feature type="transmembrane region" description="Helical" evidence="4">
    <location>
        <begin position="16"/>
        <end position="38"/>
    </location>
</feature>
<name>A0AAD5WKJ4_PARTN</name>
<dbReference type="InterPro" id="IPR004835">
    <property type="entry name" value="Chitin_synth"/>
</dbReference>
<feature type="transmembrane region" description="Helical" evidence="4">
    <location>
        <begin position="75"/>
        <end position="97"/>
    </location>
</feature>
<dbReference type="PANTHER" id="PTHR22914:SF42">
    <property type="entry name" value="CHITIN SYNTHASE"/>
    <property type="match status" value="1"/>
</dbReference>
<evidence type="ECO:0000256" key="3">
    <source>
        <dbReference type="ARBA" id="ARBA00023136"/>
    </source>
</evidence>
<sequence>MFCIVCLTAKVEKQLLMAQIVGALFAMLMTAVFVGTSLQIQKDGILSPHSIFLFSVIGSFLTAAILHPLEFTCVIPGILYFLAIPCMYMLLPIYSICNLNTVSWGTREDPRPQEKNDLAKVRKRQHLDLVENGTETEVDGDWSIGCGSACRLLCCLKPDKLESSPQIWRINEKLSEINRKLERIERKQQHGLVRRPSVLSTGGGSVDMHKEMEDDEQATFECDGKLMLPRQLMMKCVTRRSWLDDKALRRADPEVLDPDEEHFWLDVIEKYLSPLTLDPKEQERVRAALIELRNKVVSTFLMVNIVFIIIILVLQLQKDCLHIEWPIGPKFNHSVRLCNGDNKKEVWIVTRLQLEPLGLVFLIFFMSILIIQFIAMLCHRFGTLAHIIASTELFCCRKTVGKLSEDELVVQNAVEIARELQAIRGVDEGNHEDRGEQIGHRRVVHNLESFRLSLMKRRTETLDAAFKKRFFALSSEKNEDSFIPRDSRRRLTLTKGTIKALENRRDSLYGAFEKMNHPPEVIIRGSPIAINRGPAQRRLEKIFNNPADAREIEKPWPVQHVWEKPDLDLRRF</sequence>